<feature type="region of interest" description="Disordered" evidence="1">
    <location>
        <begin position="31"/>
        <end position="127"/>
    </location>
</feature>
<dbReference type="Proteomes" id="UP001457282">
    <property type="component" value="Unassembled WGS sequence"/>
</dbReference>
<comment type="caution">
    <text evidence="2">The sequence shown here is derived from an EMBL/GenBank/DDBJ whole genome shotgun (WGS) entry which is preliminary data.</text>
</comment>
<protein>
    <submittedName>
        <fullName evidence="2">Uncharacterized protein</fullName>
    </submittedName>
</protein>
<name>A0AAW1XI10_RUBAR</name>
<feature type="compositionally biased region" description="Acidic residues" evidence="1">
    <location>
        <begin position="86"/>
        <end position="100"/>
    </location>
</feature>
<dbReference type="AlphaFoldDB" id="A0AAW1XI10"/>
<accession>A0AAW1XI10</accession>
<evidence type="ECO:0000256" key="1">
    <source>
        <dbReference type="SAM" id="MobiDB-lite"/>
    </source>
</evidence>
<gene>
    <name evidence="2" type="ORF">M0R45_022759</name>
</gene>
<feature type="compositionally biased region" description="Basic residues" evidence="1">
    <location>
        <begin position="69"/>
        <end position="82"/>
    </location>
</feature>
<evidence type="ECO:0000313" key="3">
    <source>
        <dbReference type="Proteomes" id="UP001457282"/>
    </source>
</evidence>
<dbReference type="EMBL" id="JBEDUW010000004">
    <property type="protein sequence ID" value="KAK9935669.1"/>
    <property type="molecule type" value="Genomic_DNA"/>
</dbReference>
<organism evidence="2 3">
    <name type="scientific">Rubus argutus</name>
    <name type="common">Southern blackberry</name>
    <dbReference type="NCBI Taxonomy" id="59490"/>
    <lineage>
        <taxon>Eukaryota</taxon>
        <taxon>Viridiplantae</taxon>
        <taxon>Streptophyta</taxon>
        <taxon>Embryophyta</taxon>
        <taxon>Tracheophyta</taxon>
        <taxon>Spermatophyta</taxon>
        <taxon>Magnoliopsida</taxon>
        <taxon>eudicotyledons</taxon>
        <taxon>Gunneridae</taxon>
        <taxon>Pentapetalae</taxon>
        <taxon>rosids</taxon>
        <taxon>fabids</taxon>
        <taxon>Rosales</taxon>
        <taxon>Rosaceae</taxon>
        <taxon>Rosoideae</taxon>
        <taxon>Rosoideae incertae sedis</taxon>
        <taxon>Rubus</taxon>
    </lineage>
</organism>
<evidence type="ECO:0000313" key="2">
    <source>
        <dbReference type="EMBL" id="KAK9935669.1"/>
    </source>
</evidence>
<reference evidence="2 3" key="1">
    <citation type="journal article" date="2023" name="G3 (Bethesda)">
        <title>A chromosome-length genome assembly and annotation of blackberry (Rubus argutus, cv. 'Hillquist').</title>
        <authorList>
            <person name="Bruna T."/>
            <person name="Aryal R."/>
            <person name="Dudchenko O."/>
            <person name="Sargent D.J."/>
            <person name="Mead D."/>
            <person name="Buti M."/>
            <person name="Cavallini A."/>
            <person name="Hytonen T."/>
            <person name="Andres J."/>
            <person name="Pham M."/>
            <person name="Weisz D."/>
            <person name="Mascagni F."/>
            <person name="Usai G."/>
            <person name="Natali L."/>
            <person name="Bassil N."/>
            <person name="Fernandez G.E."/>
            <person name="Lomsadze A."/>
            <person name="Armour M."/>
            <person name="Olukolu B."/>
            <person name="Poorten T."/>
            <person name="Britton C."/>
            <person name="Davik J."/>
            <person name="Ashrafi H."/>
            <person name="Aiden E.L."/>
            <person name="Borodovsky M."/>
            <person name="Worthington M."/>
        </authorList>
    </citation>
    <scope>NUCLEOTIDE SEQUENCE [LARGE SCALE GENOMIC DNA]</scope>
    <source>
        <strain evidence="2">PI 553951</strain>
    </source>
</reference>
<sequence>MFTDHWELGLSLMRRATLPPLARVAGTISVSDPSMLDGLQDKKDEYHKRVREELKKADKEDKEKDRQRRREKRMKEKMKLKRANAEEEEDDLSELEEEPSDDRPHKRSKIYFDSDDDGEREERRKAGFIADSISLEQQEALALKLLNSMH</sequence>
<keyword evidence="3" id="KW-1185">Reference proteome</keyword>
<proteinExistence type="predicted"/>
<feature type="compositionally biased region" description="Basic and acidic residues" evidence="1">
    <location>
        <begin position="39"/>
        <end position="68"/>
    </location>
</feature>